<reference evidence="11 12" key="1">
    <citation type="submission" date="2015-12" db="EMBL/GenBank/DDBJ databases">
        <title>The genome of Folsomia candida.</title>
        <authorList>
            <person name="Faddeeva A."/>
            <person name="Derks M.F."/>
            <person name="Anvar Y."/>
            <person name="Smit S."/>
            <person name="Van Straalen N."/>
            <person name="Roelofs D."/>
        </authorList>
    </citation>
    <scope>NUCLEOTIDE SEQUENCE [LARGE SCALE GENOMIC DNA]</scope>
    <source>
        <strain evidence="11 12">VU population</strain>
        <tissue evidence="11">Whole body</tissue>
    </source>
</reference>
<dbReference type="Proteomes" id="UP000198287">
    <property type="component" value="Unassembled WGS sequence"/>
</dbReference>
<dbReference type="GO" id="GO:0000981">
    <property type="term" value="F:DNA-binding transcription factor activity, RNA polymerase II-specific"/>
    <property type="evidence" value="ECO:0007669"/>
    <property type="project" value="TreeGrafter"/>
</dbReference>
<dbReference type="PANTHER" id="PTHR10129">
    <property type="entry name" value="TRANSCRIPTION FACTOR MAF"/>
    <property type="match status" value="1"/>
</dbReference>
<dbReference type="GO" id="GO:0000978">
    <property type="term" value="F:RNA polymerase II cis-regulatory region sequence-specific DNA binding"/>
    <property type="evidence" value="ECO:0007669"/>
    <property type="project" value="TreeGrafter"/>
</dbReference>
<evidence type="ECO:0000313" key="11">
    <source>
        <dbReference type="EMBL" id="OXA55194.1"/>
    </source>
</evidence>
<evidence type="ECO:0000256" key="5">
    <source>
        <dbReference type="ARBA" id="ARBA00023125"/>
    </source>
</evidence>
<dbReference type="OMA" id="DRINMQQ"/>
<evidence type="ECO:0000256" key="1">
    <source>
        <dbReference type="ARBA" id="ARBA00004123"/>
    </source>
</evidence>
<comment type="subcellular location">
    <subcellularLocation>
        <location evidence="1">Nucleus</location>
    </subcellularLocation>
</comment>
<accession>A0A226EDH5</accession>
<name>A0A226EDH5_FOLCA</name>
<keyword evidence="5" id="KW-0238">DNA-binding</keyword>
<comment type="caution">
    <text evidence="11">The sequence shown here is derived from an EMBL/GenBank/DDBJ whole genome shotgun (WGS) entry which is preliminary data.</text>
</comment>
<evidence type="ECO:0000256" key="2">
    <source>
        <dbReference type="ARBA" id="ARBA00008500"/>
    </source>
</evidence>
<evidence type="ECO:0000256" key="6">
    <source>
        <dbReference type="ARBA" id="ARBA00023163"/>
    </source>
</evidence>
<evidence type="ECO:0000256" key="4">
    <source>
        <dbReference type="ARBA" id="ARBA00023015"/>
    </source>
</evidence>
<evidence type="ECO:0000259" key="10">
    <source>
        <dbReference type="Pfam" id="PF03131"/>
    </source>
</evidence>
<dbReference type="CDD" id="cd14717">
    <property type="entry name" value="bZIP_Maf_small"/>
    <property type="match status" value="1"/>
</dbReference>
<evidence type="ECO:0000256" key="3">
    <source>
        <dbReference type="ARBA" id="ARBA00022491"/>
    </source>
</evidence>
<keyword evidence="6" id="KW-0804">Transcription</keyword>
<dbReference type="PANTHER" id="PTHR10129:SF48">
    <property type="entry name" value="MAF-S, ISOFORM B"/>
    <property type="match status" value="1"/>
</dbReference>
<dbReference type="FunFam" id="1.20.5.170:FF:000011">
    <property type="entry name" value="Transcription factor MafG, putative"/>
    <property type="match status" value="1"/>
</dbReference>
<feature type="region of interest" description="Disordered" evidence="9">
    <location>
        <begin position="1"/>
        <end position="26"/>
    </location>
</feature>
<dbReference type="EMBL" id="LNIX01000004">
    <property type="protein sequence ID" value="OXA55194.1"/>
    <property type="molecule type" value="Genomic_DNA"/>
</dbReference>
<dbReference type="Gene3D" id="1.20.5.170">
    <property type="match status" value="1"/>
</dbReference>
<keyword evidence="3" id="KW-0678">Repressor</keyword>
<dbReference type="GO" id="GO:0005634">
    <property type="term" value="C:nucleus"/>
    <property type="evidence" value="ECO:0007669"/>
    <property type="project" value="UniProtKB-SubCell"/>
</dbReference>
<gene>
    <name evidence="11" type="ORF">Fcan01_09269</name>
</gene>
<dbReference type="InterPro" id="IPR004826">
    <property type="entry name" value="bZIP_Maf"/>
</dbReference>
<keyword evidence="8" id="KW-0175">Coiled coil</keyword>
<sequence>MQQKSKMKQKIIPKADYDDAAESGPEIPLTINLDDLLEVTDIKEETMSESGYDSDDRINMQQGMLSPLGPPIPGMEFLNDDELVSISVRDLNRTLKMRGLSRDEIIRMKQRRRTLKNRGYAASCRVKRIEQRDVLDTDKNLESGDIEAIKSDNQAIRNDINELQSKLEALRKFAAQKKIPLPFDF</sequence>
<dbReference type="InterPro" id="IPR008917">
    <property type="entry name" value="TF_DNA-bd_sf"/>
</dbReference>
<feature type="domain" description="Basic leucine zipper" evidence="10">
    <location>
        <begin position="78"/>
        <end position="170"/>
    </location>
</feature>
<evidence type="ECO:0000256" key="7">
    <source>
        <dbReference type="ARBA" id="ARBA00023242"/>
    </source>
</evidence>
<proteinExistence type="inferred from homology"/>
<comment type="similarity">
    <text evidence="2">Belongs to the bZIP family. Maf subfamily.</text>
</comment>
<feature type="coiled-coil region" evidence="8">
    <location>
        <begin position="146"/>
        <end position="173"/>
    </location>
</feature>
<keyword evidence="12" id="KW-1185">Reference proteome</keyword>
<organism evidence="11 12">
    <name type="scientific">Folsomia candida</name>
    <name type="common">Springtail</name>
    <dbReference type="NCBI Taxonomy" id="158441"/>
    <lineage>
        <taxon>Eukaryota</taxon>
        <taxon>Metazoa</taxon>
        <taxon>Ecdysozoa</taxon>
        <taxon>Arthropoda</taxon>
        <taxon>Hexapoda</taxon>
        <taxon>Collembola</taxon>
        <taxon>Entomobryomorpha</taxon>
        <taxon>Isotomoidea</taxon>
        <taxon>Isotomidae</taxon>
        <taxon>Proisotominae</taxon>
        <taxon>Folsomia</taxon>
    </lineage>
</organism>
<dbReference type="OrthoDB" id="5974330at2759"/>
<evidence type="ECO:0000256" key="8">
    <source>
        <dbReference type="SAM" id="Coils"/>
    </source>
</evidence>
<protein>
    <submittedName>
        <fullName evidence="11">Transcription factor MafG</fullName>
    </submittedName>
</protein>
<keyword evidence="7" id="KW-0539">Nucleus</keyword>
<feature type="compositionally biased region" description="Basic residues" evidence="9">
    <location>
        <begin position="1"/>
        <end position="11"/>
    </location>
</feature>
<dbReference type="Pfam" id="PF03131">
    <property type="entry name" value="bZIP_Maf"/>
    <property type="match status" value="1"/>
</dbReference>
<evidence type="ECO:0000256" key="9">
    <source>
        <dbReference type="SAM" id="MobiDB-lite"/>
    </source>
</evidence>
<evidence type="ECO:0000313" key="12">
    <source>
        <dbReference type="Proteomes" id="UP000198287"/>
    </source>
</evidence>
<dbReference type="STRING" id="158441.A0A226EDH5"/>
<keyword evidence="4" id="KW-0805">Transcription regulation</keyword>
<dbReference type="AlphaFoldDB" id="A0A226EDH5"/>
<dbReference type="InterPro" id="IPR024874">
    <property type="entry name" value="Transcription_factor_Maf_fam"/>
</dbReference>
<dbReference type="SUPFAM" id="SSF47454">
    <property type="entry name" value="A DNA-binding domain in eukaryotic transcription factors"/>
    <property type="match status" value="1"/>
</dbReference>